<dbReference type="Proteomes" id="UP000612055">
    <property type="component" value="Unassembled WGS sequence"/>
</dbReference>
<evidence type="ECO:0000256" key="1">
    <source>
        <dbReference type="ARBA" id="ARBA00004323"/>
    </source>
</evidence>
<dbReference type="PANTHER" id="PTHR11062">
    <property type="entry name" value="EXOSTOSIN HEPARAN SULFATE GLYCOSYLTRANSFERASE -RELATED"/>
    <property type="match status" value="1"/>
</dbReference>
<keyword evidence="7" id="KW-1185">Reference proteome</keyword>
<dbReference type="OrthoDB" id="1924787at2759"/>
<comment type="subcellular location">
    <subcellularLocation>
        <location evidence="1">Golgi apparatus membrane</location>
        <topology evidence="1">Single-pass type II membrane protein</topology>
    </subcellularLocation>
</comment>
<sequence>MDCAVRTGTDGKPAILPDRGYKPRARGPRIYVYNLPPRLTVWRGETFFVERHTLRHFLERLVPTGVRVADGASADWFFLPITLRDQLVRHVLVDAITYVRQAYPWWNATGGGHRHFVIATGDMGRVESEYAHTHKLGYGKLSENLTIVSYWGLHQERAAIKWAASHRPATDIVLPVLLGTPKMAAMGLLEGRHHPKFMELAVPSLRERNGPLFYFSGRVCGDGSPPRLNASFPHCSSVRSHVYSGGVRQLVHYHHWNRTGFFIQLRDPKYAEHLRTSRFCFGPMGGGHGQRQIQAVLAGCVPVLISDGVYEAFEPVLDWGRFGVRVAEADIPRLHEILEAISPEEYALKASRLRCAAQHMAFSLTTGALFGESGAFDAFETLLEVLRAKAAHPDVPFERLRQEDPQLDAFLDCRDLDQLDSAAAPEGPGPGAAGAAAGQGSTNGTADVRQGSAGAVQAESGAGSASQGPSRGANAAKGRGRVCSVSPFDEEDPGVEQCRTVVIPTGGFMCAHSPRDLTACLRPWA</sequence>
<dbReference type="Pfam" id="PF03016">
    <property type="entry name" value="Exostosin_GT47"/>
    <property type="match status" value="1"/>
</dbReference>
<evidence type="ECO:0000256" key="4">
    <source>
        <dbReference type="SAM" id="MobiDB-lite"/>
    </source>
</evidence>
<comment type="caution">
    <text evidence="6">The sequence shown here is derived from an EMBL/GenBank/DDBJ whole genome shotgun (WGS) entry which is preliminary data.</text>
</comment>
<evidence type="ECO:0000259" key="5">
    <source>
        <dbReference type="Pfam" id="PF03016"/>
    </source>
</evidence>
<name>A0A835XQ02_9CHLO</name>
<organism evidence="6 7">
    <name type="scientific">Edaphochlamys debaryana</name>
    <dbReference type="NCBI Taxonomy" id="47281"/>
    <lineage>
        <taxon>Eukaryota</taxon>
        <taxon>Viridiplantae</taxon>
        <taxon>Chlorophyta</taxon>
        <taxon>core chlorophytes</taxon>
        <taxon>Chlorophyceae</taxon>
        <taxon>CS clade</taxon>
        <taxon>Chlamydomonadales</taxon>
        <taxon>Chlamydomonadales incertae sedis</taxon>
        <taxon>Edaphochlamys</taxon>
    </lineage>
</organism>
<evidence type="ECO:0000313" key="6">
    <source>
        <dbReference type="EMBL" id="KAG2487589.1"/>
    </source>
</evidence>
<evidence type="ECO:0000256" key="3">
    <source>
        <dbReference type="ARBA" id="ARBA00023034"/>
    </source>
</evidence>
<gene>
    <name evidence="6" type="ORF">HYH03_013868</name>
</gene>
<keyword evidence="3" id="KW-0333">Golgi apparatus</keyword>
<feature type="region of interest" description="Disordered" evidence="4">
    <location>
        <begin position="420"/>
        <end position="479"/>
    </location>
</feature>
<feature type="domain" description="Exostosin GT47" evidence="5">
    <location>
        <begin position="26"/>
        <end position="341"/>
    </location>
</feature>
<comment type="similarity">
    <text evidence="2">Belongs to the glycosyltransferase 47 family.</text>
</comment>
<dbReference type="InterPro" id="IPR004263">
    <property type="entry name" value="Exostosin"/>
</dbReference>
<dbReference type="AlphaFoldDB" id="A0A835XQ02"/>
<dbReference type="EMBL" id="JAEHOE010000095">
    <property type="protein sequence ID" value="KAG2487589.1"/>
    <property type="molecule type" value="Genomic_DNA"/>
</dbReference>
<reference evidence="6" key="1">
    <citation type="journal article" date="2020" name="bioRxiv">
        <title>Comparative genomics of Chlamydomonas.</title>
        <authorList>
            <person name="Craig R.J."/>
            <person name="Hasan A.R."/>
            <person name="Ness R.W."/>
            <person name="Keightley P.D."/>
        </authorList>
    </citation>
    <scope>NUCLEOTIDE SEQUENCE</scope>
    <source>
        <strain evidence="6">CCAP 11/70</strain>
    </source>
</reference>
<dbReference type="InterPro" id="IPR040911">
    <property type="entry name" value="Exostosin_GT47"/>
</dbReference>
<protein>
    <recommendedName>
        <fullName evidence="5">Exostosin GT47 domain-containing protein</fullName>
    </recommendedName>
</protein>
<dbReference type="PANTHER" id="PTHR11062:SF376">
    <property type="entry name" value="EXOSTOSIN FAMILY PROTEIN"/>
    <property type="match status" value="1"/>
</dbReference>
<evidence type="ECO:0000256" key="2">
    <source>
        <dbReference type="ARBA" id="ARBA00010271"/>
    </source>
</evidence>
<accession>A0A835XQ02</accession>
<proteinExistence type="inferred from homology"/>
<dbReference type="GO" id="GO:0016757">
    <property type="term" value="F:glycosyltransferase activity"/>
    <property type="evidence" value="ECO:0007669"/>
    <property type="project" value="InterPro"/>
</dbReference>
<evidence type="ECO:0000313" key="7">
    <source>
        <dbReference type="Proteomes" id="UP000612055"/>
    </source>
</evidence>
<dbReference type="GO" id="GO:0000139">
    <property type="term" value="C:Golgi membrane"/>
    <property type="evidence" value="ECO:0007669"/>
    <property type="project" value="UniProtKB-SubCell"/>
</dbReference>